<dbReference type="GO" id="GO:0016651">
    <property type="term" value="F:oxidoreductase activity, acting on NAD(P)H"/>
    <property type="evidence" value="ECO:0007669"/>
    <property type="project" value="TreeGrafter"/>
</dbReference>
<dbReference type="SUPFAM" id="SSF51905">
    <property type="entry name" value="FAD/NAD(P)-binding domain"/>
    <property type="match status" value="2"/>
</dbReference>
<dbReference type="Pfam" id="PF07992">
    <property type="entry name" value="Pyr_redox_2"/>
    <property type="match status" value="1"/>
</dbReference>
<evidence type="ECO:0000313" key="7">
    <source>
        <dbReference type="EMBL" id="AEX00408.1"/>
    </source>
</evidence>
<evidence type="ECO:0000256" key="4">
    <source>
        <dbReference type="ARBA" id="ARBA00023002"/>
    </source>
</evidence>
<sequence>MEPQSIVIAGAGQAGGWAAKTLRDKGFVGRIVLLGDEAHPPYERPPLSKGVLKGQVEPRSTHLFKDEVLGRLALDLRLSTSITAIDPARHLVIIGQGDAVSYDKLILCTGGRPRALSVEGADLPGVYMLRSIDDALAIRGALSVATQVAVVGGGWIGLEVAAAARTYGAEVSVVEAAPRLCVRSVPPEISDFLHDLHTSRGTSVLLNCGVTRITRTGDGRLKMELAAGPPLVVDAIVVGVGLIANDDQARAAGIRCENGILVDETCRSSDPDIYAAGDVAVGPNRWAGERMRLESWQNAQNQGIAAASAALGLAVCYDPLPWFWSDQFTANIQIYGVPKSHHHVAIRRHSGTEASLYFYLEQDRLKAVVGVNAPRELAMARRLIEKQTAVAVTVLEDPHPTDSTGVIADLQTFWRGAIF</sequence>
<reference evidence="7" key="1">
    <citation type="journal article" date="2002" name="FEMS Microbiol. Ecol.">
        <title>Diversity of 3-chloroaniline and 3,4-dichloroaniline degrading bacteria isolated from three different soils and involvement of their plasmids in chloroaniline degradation.</title>
        <authorList>
            <person name="Dejonghe W."/>
            <person name="Goris J."/>
            <person name="Dierickx A."/>
            <person name="De Dobbeleer V."/>
            <person name="Crul K."/>
            <person name="De Vos P."/>
            <person name="Verstraete W."/>
            <person name="Top E.M."/>
        </authorList>
    </citation>
    <scope>NUCLEOTIDE SEQUENCE</scope>
    <source>
        <strain evidence="7">TB30</strain>
        <plasmid evidence="7">pTB30</plasmid>
    </source>
</reference>
<dbReference type="InterPro" id="IPR050446">
    <property type="entry name" value="FAD-oxidoreductase/Apoptosis"/>
</dbReference>
<dbReference type="GO" id="GO:0005737">
    <property type="term" value="C:cytoplasm"/>
    <property type="evidence" value="ECO:0007669"/>
    <property type="project" value="TreeGrafter"/>
</dbReference>
<evidence type="ECO:0000256" key="2">
    <source>
        <dbReference type="ARBA" id="ARBA00022630"/>
    </source>
</evidence>
<dbReference type="PANTHER" id="PTHR43557:SF2">
    <property type="entry name" value="RIESKE DOMAIN-CONTAINING PROTEIN-RELATED"/>
    <property type="match status" value="1"/>
</dbReference>
<dbReference type="InterPro" id="IPR028202">
    <property type="entry name" value="Reductase_C"/>
</dbReference>
<evidence type="ECO:0000256" key="1">
    <source>
        <dbReference type="ARBA" id="ARBA00001974"/>
    </source>
</evidence>
<evidence type="ECO:0000259" key="5">
    <source>
        <dbReference type="Pfam" id="PF07992"/>
    </source>
</evidence>
<keyword evidence="7" id="KW-0614">Plasmid</keyword>
<dbReference type="PRINTS" id="PR00411">
    <property type="entry name" value="PNDRDTASEI"/>
</dbReference>
<dbReference type="SUPFAM" id="SSF55424">
    <property type="entry name" value="FAD/NAD-linked reductases, dimerisation (C-terminal) domain"/>
    <property type="match status" value="1"/>
</dbReference>
<dbReference type="EMBL" id="JF274987">
    <property type="protein sequence ID" value="AEX00408.1"/>
    <property type="molecule type" value="Genomic_DNA"/>
</dbReference>
<dbReference type="PANTHER" id="PTHR43557">
    <property type="entry name" value="APOPTOSIS-INDUCING FACTOR 1"/>
    <property type="match status" value="1"/>
</dbReference>
<keyword evidence="4" id="KW-0560">Oxidoreductase</keyword>
<dbReference type="RefSeq" id="WP_014386245.1">
    <property type="nucleotide sequence ID" value="NC_016968.1"/>
</dbReference>
<evidence type="ECO:0000259" key="6">
    <source>
        <dbReference type="Pfam" id="PF14759"/>
    </source>
</evidence>
<dbReference type="InterPro" id="IPR016156">
    <property type="entry name" value="FAD/NAD-linked_Rdtase_dimer_sf"/>
</dbReference>
<proteinExistence type="predicted"/>
<feature type="domain" description="Reductase C-terminal" evidence="6">
    <location>
        <begin position="322"/>
        <end position="399"/>
    </location>
</feature>
<keyword evidence="3" id="KW-0274">FAD</keyword>
<protein>
    <submittedName>
        <fullName evidence="7">FAD-dependent pyridine nucleotide-disulphide oxidoreductase</fullName>
    </submittedName>
</protein>
<organism evidence="7">
    <name type="scientific">Comamonas testosteroni</name>
    <name type="common">Pseudomonas testosteroni</name>
    <dbReference type="NCBI Taxonomy" id="285"/>
    <lineage>
        <taxon>Bacteria</taxon>
        <taxon>Pseudomonadati</taxon>
        <taxon>Pseudomonadota</taxon>
        <taxon>Betaproteobacteria</taxon>
        <taxon>Burkholderiales</taxon>
        <taxon>Comamonadaceae</taxon>
        <taxon>Comamonas</taxon>
    </lineage>
</organism>
<dbReference type="PRINTS" id="PR00368">
    <property type="entry name" value="FADPNR"/>
</dbReference>
<dbReference type="Gene3D" id="3.30.390.30">
    <property type="match status" value="1"/>
</dbReference>
<comment type="cofactor">
    <cofactor evidence="1">
        <name>FAD</name>
        <dbReference type="ChEBI" id="CHEBI:57692"/>
    </cofactor>
</comment>
<dbReference type="Gene3D" id="3.50.50.60">
    <property type="entry name" value="FAD/NAD(P)-binding domain"/>
    <property type="match status" value="2"/>
</dbReference>
<dbReference type="Pfam" id="PF14759">
    <property type="entry name" value="Reductase_C"/>
    <property type="match status" value="1"/>
</dbReference>
<feature type="domain" description="FAD/NAD(P)-binding" evidence="5">
    <location>
        <begin position="5"/>
        <end position="303"/>
    </location>
</feature>
<keyword evidence="2" id="KW-0285">Flavoprotein</keyword>
<dbReference type="InterPro" id="IPR023753">
    <property type="entry name" value="FAD/NAD-binding_dom"/>
</dbReference>
<dbReference type="InterPro" id="IPR036188">
    <property type="entry name" value="FAD/NAD-bd_sf"/>
</dbReference>
<evidence type="ECO:0000256" key="3">
    <source>
        <dbReference type="ARBA" id="ARBA00022827"/>
    </source>
</evidence>
<reference evidence="7" key="2">
    <citation type="journal article" date="2012" name="Appl. Environ. Microbiol.">
        <title>Role of IncP-1beta Plasmids pWDL7::rfp and pNB8c in Chloroaniline Catabolism as Determined by Genomic and Functional Analyses.</title>
        <authorList>
            <person name="Krol J.E."/>
            <person name="Penrod J.T."/>
            <person name="McCaslin H."/>
            <person name="Rogers L.M."/>
            <person name="Yano H."/>
            <person name="Stancik A.D."/>
            <person name="Dejonghe W."/>
            <person name="Brown C.J."/>
            <person name="Parales R.E."/>
            <person name="Wuertz S."/>
            <person name="Top E.M."/>
        </authorList>
    </citation>
    <scope>NUCLEOTIDE SEQUENCE</scope>
    <source>
        <strain evidence="7">TB30</strain>
        <plasmid evidence="7">pTB30</plasmid>
    </source>
</reference>
<name>G9C9E3_COMTE</name>
<dbReference type="AlphaFoldDB" id="G9C9E3"/>
<accession>G9C9E3</accession>
<geneLocation type="plasmid" evidence="7">
    <name>pTB30</name>
</geneLocation>